<dbReference type="Proteomes" id="UP001597110">
    <property type="component" value="Unassembled WGS sequence"/>
</dbReference>
<keyword evidence="2" id="KW-1185">Reference proteome</keyword>
<organism evidence="1 2">
    <name type="scientific">Lysobacter brunescens</name>
    <dbReference type="NCBI Taxonomy" id="262323"/>
    <lineage>
        <taxon>Bacteria</taxon>
        <taxon>Pseudomonadati</taxon>
        <taxon>Pseudomonadota</taxon>
        <taxon>Gammaproteobacteria</taxon>
        <taxon>Lysobacterales</taxon>
        <taxon>Lysobacteraceae</taxon>
        <taxon>Lysobacter</taxon>
    </lineage>
</organism>
<evidence type="ECO:0008006" key="3">
    <source>
        <dbReference type="Google" id="ProtNLM"/>
    </source>
</evidence>
<gene>
    <name evidence="1" type="ORF">ACFQ0E_08200</name>
</gene>
<reference evidence="2" key="1">
    <citation type="journal article" date="2019" name="Int. J. Syst. Evol. Microbiol.">
        <title>The Global Catalogue of Microorganisms (GCM) 10K type strain sequencing project: providing services to taxonomists for standard genome sequencing and annotation.</title>
        <authorList>
            <consortium name="The Broad Institute Genomics Platform"/>
            <consortium name="The Broad Institute Genome Sequencing Center for Infectious Disease"/>
            <person name="Wu L."/>
            <person name="Ma J."/>
        </authorList>
    </citation>
    <scope>NUCLEOTIDE SEQUENCE [LARGE SCALE GENOMIC DNA]</scope>
    <source>
        <strain evidence="2">CCUG 55585</strain>
    </source>
</reference>
<protein>
    <recommendedName>
        <fullName evidence="3">Integron gene cassette protein</fullName>
    </recommendedName>
</protein>
<evidence type="ECO:0000313" key="1">
    <source>
        <dbReference type="EMBL" id="MFD0725578.1"/>
    </source>
</evidence>
<name>A0ABW2YCF8_9GAMM</name>
<proteinExistence type="predicted"/>
<evidence type="ECO:0000313" key="2">
    <source>
        <dbReference type="Proteomes" id="UP001597110"/>
    </source>
</evidence>
<dbReference type="EMBL" id="JBHTIF010000001">
    <property type="protein sequence ID" value="MFD0725578.1"/>
    <property type="molecule type" value="Genomic_DNA"/>
</dbReference>
<accession>A0ABW2YCF8</accession>
<comment type="caution">
    <text evidence="1">The sequence shown here is derived from an EMBL/GenBank/DDBJ whole genome shotgun (WGS) entry which is preliminary data.</text>
</comment>
<sequence>MQQQANSRLEAMLETAQAFSRHPERYEWLRALLATYALDSHDGVLVELKSVPDQGCWAHSGLWLTADGRFIRFAADETYGARPLDGSGRIEFTRIEDVTTSTSVSQHVPGVGMSDGYLAFEALKLVREASEAI</sequence>